<dbReference type="Gramene" id="TVU49581">
    <property type="protein sequence ID" value="TVU49581"/>
    <property type="gene ID" value="EJB05_00895"/>
</dbReference>
<keyword evidence="4" id="KW-1185">Reference proteome</keyword>
<dbReference type="PANTHER" id="PTHR33065:SF185">
    <property type="entry name" value="DUF6598 DOMAIN-CONTAINING PROTEIN"/>
    <property type="match status" value="1"/>
</dbReference>
<sequence>MSVIAQMNAAAFRWTCFNSSVLILLATDIQVVDLPRSLILSQREIQSCLSTTMSTGARWTIVKSKTTCKSLFAPSFSSFMQIGLARLSLISPARVISFSTRVLIEFELHAWSDEETDGDNGSIIEGCTELYNMHAMESFVKQNRVYGERCALDIKYLVLINALEACIEVKILSLGATPGGIDLKLCAKSSGFKEVIRLFQGAAPDPGETSSFKEQWKQHTSPSLEHTLKITTIRQQNATTKQQAFLHHNSHCTATPPLVATLHLPSRGGILEDERATQQNGD</sequence>
<accession>A0A5J9WN95</accession>
<dbReference type="Proteomes" id="UP000324897">
    <property type="component" value="Chromosome 6"/>
</dbReference>
<dbReference type="Pfam" id="PF20241">
    <property type="entry name" value="DUF6598"/>
    <property type="match status" value="1"/>
</dbReference>
<organism evidence="3 4">
    <name type="scientific">Eragrostis curvula</name>
    <name type="common">weeping love grass</name>
    <dbReference type="NCBI Taxonomy" id="38414"/>
    <lineage>
        <taxon>Eukaryota</taxon>
        <taxon>Viridiplantae</taxon>
        <taxon>Streptophyta</taxon>
        <taxon>Embryophyta</taxon>
        <taxon>Tracheophyta</taxon>
        <taxon>Spermatophyta</taxon>
        <taxon>Magnoliopsida</taxon>
        <taxon>Liliopsida</taxon>
        <taxon>Poales</taxon>
        <taxon>Poaceae</taxon>
        <taxon>PACMAD clade</taxon>
        <taxon>Chloridoideae</taxon>
        <taxon>Eragrostideae</taxon>
        <taxon>Eragrostidinae</taxon>
        <taxon>Eragrostis</taxon>
    </lineage>
</organism>
<feature type="non-terminal residue" evidence="3">
    <location>
        <position position="1"/>
    </location>
</feature>
<feature type="chain" id="PRO_5023821900" description="DUF6598 domain-containing protein" evidence="1">
    <location>
        <begin position="27"/>
        <end position="282"/>
    </location>
</feature>
<evidence type="ECO:0000313" key="4">
    <source>
        <dbReference type="Proteomes" id="UP000324897"/>
    </source>
</evidence>
<dbReference type="OrthoDB" id="586414at2759"/>
<evidence type="ECO:0000256" key="1">
    <source>
        <dbReference type="SAM" id="SignalP"/>
    </source>
</evidence>
<proteinExistence type="predicted"/>
<dbReference type="AlphaFoldDB" id="A0A5J9WN95"/>
<feature type="domain" description="DUF6598" evidence="2">
    <location>
        <begin position="87"/>
        <end position="213"/>
    </location>
</feature>
<dbReference type="InterPro" id="IPR046533">
    <property type="entry name" value="DUF6598"/>
</dbReference>
<dbReference type="PANTHER" id="PTHR33065">
    <property type="entry name" value="OS07G0486400 PROTEIN"/>
    <property type="match status" value="1"/>
</dbReference>
<reference evidence="3 4" key="1">
    <citation type="journal article" date="2019" name="Sci. Rep.">
        <title>A high-quality genome of Eragrostis curvula grass provides insights into Poaceae evolution and supports new strategies to enhance forage quality.</title>
        <authorList>
            <person name="Carballo J."/>
            <person name="Santos B.A.C.M."/>
            <person name="Zappacosta D."/>
            <person name="Garbus I."/>
            <person name="Selva J.P."/>
            <person name="Gallo C.A."/>
            <person name="Diaz A."/>
            <person name="Albertini E."/>
            <person name="Caccamo M."/>
            <person name="Echenique V."/>
        </authorList>
    </citation>
    <scope>NUCLEOTIDE SEQUENCE [LARGE SCALE GENOMIC DNA]</scope>
    <source>
        <strain evidence="4">cv. Victoria</strain>
        <tissue evidence="3">Leaf</tissue>
    </source>
</reference>
<dbReference type="EMBL" id="RWGY01000002">
    <property type="protein sequence ID" value="TVU49581.1"/>
    <property type="molecule type" value="Genomic_DNA"/>
</dbReference>
<evidence type="ECO:0000313" key="3">
    <source>
        <dbReference type="EMBL" id="TVU49581.1"/>
    </source>
</evidence>
<feature type="signal peptide" evidence="1">
    <location>
        <begin position="1"/>
        <end position="26"/>
    </location>
</feature>
<name>A0A5J9WN95_9POAL</name>
<keyword evidence="1" id="KW-0732">Signal</keyword>
<protein>
    <recommendedName>
        <fullName evidence="2">DUF6598 domain-containing protein</fullName>
    </recommendedName>
</protein>
<comment type="caution">
    <text evidence="3">The sequence shown here is derived from an EMBL/GenBank/DDBJ whole genome shotgun (WGS) entry which is preliminary data.</text>
</comment>
<gene>
    <name evidence="3" type="ORF">EJB05_00895</name>
</gene>
<evidence type="ECO:0000259" key="2">
    <source>
        <dbReference type="Pfam" id="PF20241"/>
    </source>
</evidence>